<dbReference type="OrthoDB" id="37484at2759"/>
<sequence>MVYWFFASFVSASLQVLLEKLADLGISVYKSIGEFDDKLKKLERTLKRVQFLIHEAEEKQLLSDMEWKGLLQDLEQVAYDADDLVDEIAIKILKLEGGKLKKNQDQVYWGVGELSQRRTRHDTVKYKLQTTSFVDESRVFGREADKSNVEQILLSSSPSEESSRKGNDVVSVVPIVGMAGVGKTTLAQLLYNHDYVYHQRTKKIFNLFPFSPKQQAHFNLKMWISVTEDFDVMKLTRSMIEAAANGESAEALLSLDSLQVKLKSLLQNKKFLLVLDDLRIEKQNDWELLLQPLRHGLKGSKIIVTTRSLEVSKLVSARKPYHLQCLLDGDCWSLLKEEALGNTDLNTVPELNEIGIKIAMKCKGLPLAAKTLGALLRSVGVDENEWNKILQSKIWDFIVPDLRSGYHPLPSHLRQCFAYCSLFPQNYDFERDKIVQMWMGEGFIIPEGERKMIQDAGSDYFDHLWRNSFFQVIGGKYYMHDAVREFAQTVSGKKFLRMEKINDPGIDEATRHLSLVCEFTRTTTFKVSYGCKGLRTFLLLAKYKSPIREVPNDLFLKLERLRLLDLSGTHIEELAGDIGNDKLTSMPFGIGKLTGLQTVREFIVGPERGQLMELKDMNSIRGSLCIKQLEKVNNIEEAVEAKLADKEYLDILELQWTSTTDGKSEHVLQELKPCGSLKELTLRRYGGRMFPTWVSDPSFSKLTSISLYDCEKCGLLPPLGKLPKLKFLKIVGMLELTVIGETFLGCEAGFQSLETLEICEMPKLERWVGLCNKDMESLCKLIIIECPQMVMLPSLHYLRSLKKLEIESCTKLPFMPDEGLSSSIETLIITECPLLEDRCRRDGGQDWEKIKHIPYREIGDI</sequence>
<evidence type="ECO:0000313" key="12">
    <source>
        <dbReference type="Proteomes" id="UP000631114"/>
    </source>
</evidence>
<evidence type="ECO:0000259" key="8">
    <source>
        <dbReference type="Pfam" id="PF18052"/>
    </source>
</evidence>
<keyword evidence="5" id="KW-0067">ATP-binding</keyword>
<dbReference type="InterPro" id="IPR058922">
    <property type="entry name" value="WHD_DRP"/>
</dbReference>
<dbReference type="Gene3D" id="1.10.10.10">
    <property type="entry name" value="Winged helix-like DNA-binding domain superfamily/Winged helix DNA-binding domain"/>
    <property type="match status" value="1"/>
</dbReference>
<dbReference type="GO" id="GO:0005524">
    <property type="term" value="F:ATP binding"/>
    <property type="evidence" value="ECO:0007669"/>
    <property type="project" value="UniProtKB-KW"/>
</dbReference>
<dbReference type="InterPro" id="IPR027417">
    <property type="entry name" value="P-loop_NTPase"/>
</dbReference>
<dbReference type="GO" id="GO:0006952">
    <property type="term" value="P:defense response"/>
    <property type="evidence" value="ECO:0007669"/>
    <property type="project" value="UniProtKB-KW"/>
</dbReference>
<keyword evidence="4" id="KW-0611">Plant defense</keyword>
<evidence type="ECO:0000256" key="5">
    <source>
        <dbReference type="ARBA" id="ARBA00022840"/>
    </source>
</evidence>
<evidence type="ECO:0000256" key="6">
    <source>
        <dbReference type="SAM" id="SignalP"/>
    </source>
</evidence>
<evidence type="ECO:0000259" key="7">
    <source>
        <dbReference type="Pfam" id="PF00931"/>
    </source>
</evidence>
<evidence type="ECO:0000256" key="3">
    <source>
        <dbReference type="ARBA" id="ARBA00022741"/>
    </source>
</evidence>
<name>A0A835LFL1_9MAGN</name>
<dbReference type="PANTHER" id="PTHR36766">
    <property type="entry name" value="PLANT BROAD-SPECTRUM MILDEW RESISTANCE PROTEIN RPW8"/>
    <property type="match status" value="1"/>
</dbReference>
<feature type="domain" description="Disease resistance N-terminal" evidence="8">
    <location>
        <begin position="14"/>
        <end position="101"/>
    </location>
</feature>
<dbReference type="SUPFAM" id="SSF52540">
    <property type="entry name" value="P-loop containing nucleoside triphosphate hydrolases"/>
    <property type="match status" value="1"/>
</dbReference>
<dbReference type="Gene3D" id="1.10.8.430">
    <property type="entry name" value="Helical domain of apoptotic protease-activating factors"/>
    <property type="match status" value="1"/>
</dbReference>
<dbReference type="Proteomes" id="UP000631114">
    <property type="component" value="Unassembled WGS sequence"/>
</dbReference>
<feature type="chain" id="PRO_5032435187" evidence="6">
    <location>
        <begin position="16"/>
        <end position="861"/>
    </location>
</feature>
<feature type="domain" description="R13L1/DRL21-like LRR repeat region" evidence="10">
    <location>
        <begin position="611"/>
        <end position="733"/>
    </location>
</feature>
<dbReference type="InterPro" id="IPR036388">
    <property type="entry name" value="WH-like_DNA-bd_sf"/>
</dbReference>
<evidence type="ECO:0000256" key="4">
    <source>
        <dbReference type="ARBA" id="ARBA00022821"/>
    </source>
</evidence>
<keyword evidence="1" id="KW-0433">Leucine-rich repeat</keyword>
<dbReference type="Pfam" id="PF18052">
    <property type="entry name" value="Rx_N"/>
    <property type="match status" value="1"/>
</dbReference>
<dbReference type="FunFam" id="1.10.10.10:FF:000322">
    <property type="entry name" value="Probable disease resistance protein At1g63360"/>
    <property type="match status" value="1"/>
</dbReference>
<reference evidence="11 12" key="1">
    <citation type="submission" date="2020-10" db="EMBL/GenBank/DDBJ databases">
        <title>The Coptis chinensis genome and diversification of protoberbering-type alkaloids.</title>
        <authorList>
            <person name="Wang B."/>
            <person name="Shu S."/>
            <person name="Song C."/>
            <person name="Liu Y."/>
        </authorList>
    </citation>
    <scope>NUCLEOTIDE SEQUENCE [LARGE SCALE GENOMIC DNA]</scope>
    <source>
        <strain evidence="11">HL-2020</strain>
        <tissue evidence="11">Leaf</tissue>
    </source>
</reference>
<dbReference type="GO" id="GO:0043531">
    <property type="term" value="F:ADP binding"/>
    <property type="evidence" value="ECO:0007669"/>
    <property type="project" value="InterPro"/>
</dbReference>
<dbReference type="Gene3D" id="3.40.50.300">
    <property type="entry name" value="P-loop containing nucleotide triphosphate hydrolases"/>
    <property type="match status" value="1"/>
</dbReference>
<evidence type="ECO:0000256" key="1">
    <source>
        <dbReference type="ARBA" id="ARBA00022614"/>
    </source>
</evidence>
<evidence type="ECO:0000259" key="9">
    <source>
        <dbReference type="Pfam" id="PF23559"/>
    </source>
</evidence>
<dbReference type="PANTHER" id="PTHR36766:SF40">
    <property type="entry name" value="DISEASE RESISTANCE PROTEIN RGA3"/>
    <property type="match status" value="1"/>
</dbReference>
<protein>
    <submittedName>
        <fullName evidence="11">Uncharacterized protein</fullName>
    </submittedName>
</protein>
<dbReference type="InterPro" id="IPR056789">
    <property type="entry name" value="LRR_R13L1-DRL21"/>
</dbReference>
<keyword evidence="12" id="KW-1185">Reference proteome</keyword>
<dbReference type="PRINTS" id="PR00364">
    <property type="entry name" value="DISEASERSIST"/>
</dbReference>
<feature type="domain" description="Disease resistance protein winged helix" evidence="9">
    <location>
        <begin position="422"/>
        <end position="487"/>
    </location>
</feature>
<dbReference type="InterPro" id="IPR032675">
    <property type="entry name" value="LRR_dom_sf"/>
</dbReference>
<feature type="domain" description="NB-ARC" evidence="7">
    <location>
        <begin position="170"/>
        <end position="342"/>
    </location>
</feature>
<dbReference type="Pfam" id="PF25019">
    <property type="entry name" value="LRR_R13L1-DRL21"/>
    <property type="match status" value="1"/>
</dbReference>
<dbReference type="Pfam" id="PF23559">
    <property type="entry name" value="WHD_DRP"/>
    <property type="match status" value="1"/>
</dbReference>
<dbReference type="GO" id="GO:0051707">
    <property type="term" value="P:response to other organism"/>
    <property type="evidence" value="ECO:0007669"/>
    <property type="project" value="UniProtKB-ARBA"/>
</dbReference>
<evidence type="ECO:0000313" key="11">
    <source>
        <dbReference type="EMBL" id="KAF9592885.1"/>
    </source>
</evidence>
<organism evidence="11 12">
    <name type="scientific">Coptis chinensis</name>
    <dbReference type="NCBI Taxonomy" id="261450"/>
    <lineage>
        <taxon>Eukaryota</taxon>
        <taxon>Viridiplantae</taxon>
        <taxon>Streptophyta</taxon>
        <taxon>Embryophyta</taxon>
        <taxon>Tracheophyta</taxon>
        <taxon>Spermatophyta</taxon>
        <taxon>Magnoliopsida</taxon>
        <taxon>Ranunculales</taxon>
        <taxon>Ranunculaceae</taxon>
        <taxon>Coptidoideae</taxon>
        <taxon>Coptis</taxon>
    </lineage>
</organism>
<evidence type="ECO:0000256" key="2">
    <source>
        <dbReference type="ARBA" id="ARBA00022737"/>
    </source>
</evidence>
<dbReference type="InterPro" id="IPR002182">
    <property type="entry name" value="NB-ARC"/>
</dbReference>
<dbReference type="Pfam" id="PF00931">
    <property type="entry name" value="NB-ARC"/>
    <property type="match status" value="1"/>
</dbReference>
<evidence type="ECO:0000259" key="10">
    <source>
        <dbReference type="Pfam" id="PF25019"/>
    </source>
</evidence>
<proteinExistence type="predicted"/>
<dbReference type="Gene3D" id="3.80.10.10">
    <property type="entry name" value="Ribonuclease Inhibitor"/>
    <property type="match status" value="1"/>
</dbReference>
<comment type="caution">
    <text evidence="11">The sequence shown here is derived from an EMBL/GenBank/DDBJ whole genome shotgun (WGS) entry which is preliminary data.</text>
</comment>
<dbReference type="SUPFAM" id="SSF52058">
    <property type="entry name" value="L domain-like"/>
    <property type="match status" value="1"/>
</dbReference>
<dbReference type="AlphaFoldDB" id="A0A835LFL1"/>
<dbReference type="Gene3D" id="1.20.5.4130">
    <property type="match status" value="1"/>
</dbReference>
<accession>A0A835LFL1</accession>
<dbReference type="InterPro" id="IPR041118">
    <property type="entry name" value="Rx_N"/>
</dbReference>
<dbReference type="InterPro" id="IPR042197">
    <property type="entry name" value="Apaf_helical"/>
</dbReference>
<keyword evidence="6" id="KW-0732">Signal</keyword>
<feature type="signal peptide" evidence="6">
    <location>
        <begin position="1"/>
        <end position="15"/>
    </location>
</feature>
<gene>
    <name evidence="11" type="ORF">IFM89_018465</name>
</gene>
<keyword evidence="2" id="KW-0677">Repeat</keyword>
<keyword evidence="3" id="KW-0547">Nucleotide-binding</keyword>
<dbReference type="EMBL" id="JADFTS010000008">
    <property type="protein sequence ID" value="KAF9592885.1"/>
    <property type="molecule type" value="Genomic_DNA"/>
</dbReference>